<dbReference type="Proteomes" id="UP000054477">
    <property type="component" value="Unassembled WGS sequence"/>
</dbReference>
<evidence type="ECO:0000313" key="2">
    <source>
        <dbReference type="EMBL" id="KIK03069.1"/>
    </source>
</evidence>
<sequence>MCGAPAPRTSLPKTPSNNSRGKKVAKFTSSDRLLFTTAGDRLPSIVWCSGCRDGGKLVLCTICKCNAICSVCIEFGINDGVDNFKCPTCFMKESKNIPYPWKFQSCGAGRENWPKIDTSPLAIISIHLQGMTDSPSILTYHHLAPWLHGNLVLIDLMFNFDDPKNNFNSQMECMLHEFEEGQFKDWSRFLVIITTHSDPDTGFLHIAPGNTGSVPANELFAFIFQERFRNILQRQEKNKNILNLLSCGALSSLPSSRDAVKDLASEKLFDRVLCFSQPSFQPSFTHRFVMDLASNYFILDRINLIHILQEQQTLGAHTDVILFNPKTITTFHWTHPGARPMGNYTPDSIQCPACLLLKSTSPTSISQLPEGFNWCQGEDPTNGLERGAWISTVEAIVAKTSDDKMEVN</sequence>
<accession>A0A0C9XNM2</accession>
<dbReference type="HOGENOM" id="CLU_049631_0_0_1"/>
<evidence type="ECO:0000313" key="3">
    <source>
        <dbReference type="Proteomes" id="UP000054477"/>
    </source>
</evidence>
<protein>
    <submittedName>
        <fullName evidence="2">Uncharacterized protein</fullName>
    </submittedName>
</protein>
<organism evidence="2 3">
    <name type="scientific">Laccaria amethystina LaAM-08-1</name>
    <dbReference type="NCBI Taxonomy" id="1095629"/>
    <lineage>
        <taxon>Eukaryota</taxon>
        <taxon>Fungi</taxon>
        <taxon>Dikarya</taxon>
        <taxon>Basidiomycota</taxon>
        <taxon>Agaricomycotina</taxon>
        <taxon>Agaricomycetes</taxon>
        <taxon>Agaricomycetidae</taxon>
        <taxon>Agaricales</taxon>
        <taxon>Agaricineae</taxon>
        <taxon>Hydnangiaceae</taxon>
        <taxon>Laccaria</taxon>
    </lineage>
</organism>
<feature type="region of interest" description="Disordered" evidence="1">
    <location>
        <begin position="1"/>
        <end position="22"/>
    </location>
</feature>
<evidence type="ECO:0000256" key="1">
    <source>
        <dbReference type="SAM" id="MobiDB-lite"/>
    </source>
</evidence>
<dbReference type="EMBL" id="KN838584">
    <property type="protein sequence ID" value="KIK03069.1"/>
    <property type="molecule type" value="Genomic_DNA"/>
</dbReference>
<gene>
    <name evidence="2" type="ORF">K443DRAFT_131586</name>
</gene>
<dbReference type="STRING" id="1095629.A0A0C9XNM2"/>
<proteinExistence type="predicted"/>
<reference evidence="3" key="2">
    <citation type="submission" date="2015-01" db="EMBL/GenBank/DDBJ databases">
        <title>Evolutionary Origins and Diversification of the Mycorrhizal Mutualists.</title>
        <authorList>
            <consortium name="DOE Joint Genome Institute"/>
            <consortium name="Mycorrhizal Genomics Consortium"/>
            <person name="Kohler A."/>
            <person name="Kuo A."/>
            <person name="Nagy L.G."/>
            <person name="Floudas D."/>
            <person name="Copeland A."/>
            <person name="Barry K.W."/>
            <person name="Cichocki N."/>
            <person name="Veneault-Fourrey C."/>
            <person name="LaButti K."/>
            <person name="Lindquist E.A."/>
            <person name="Lipzen A."/>
            <person name="Lundell T."/>
            <person name="Morin E."/>
            <person name="Murat C."/>
            <person name="Riley R."/>
            <person name="Ohm R."/>
            <person name="Sun H."/>
            <person name="Tunlid A."/>
            <person name="Henrissat B."/>
            <person name="Grigoriev I.V."/>
            <person name="Hibbett D.S."/>
            <person name="Martin F."/>
        </authorList>
    </citation>
    <scope>NUCLEOTIDE SEQUENCE [LARGE SCALE GENOMIC DNA]</scope>
    <source>
        <strain evidence="3">LaAM-08-1</strain>
    </source>
</reference>
<dbReference type="OrthoDB" id="3067692at2759"/>
<reference evidence="2 3" key="1">
    <citation type="submission" date="2014-04" db="EMBL/GenBank/DDBJ databases">
        <authorList>
            <consortium name="DOE Joint Genome Institute"/>
            <person name="Kuo A."/>
            <person name="Kohler A."/>
            <person name="Nagy L.G."/>
            <person name="Floudas D."/>
            <person name="Copeland A."/>
            <person name="Barry K.W."/>
            <person name="Cichocki N."/>
            <person name="Veneault-Fourrey C."/>
            <person name="LaButti K."/>
            <person name="Lindquist E.A."/>
            <person name="Lipzen A."/>
            <person name="Lundell T."/>
            <person name="Morin E."/>
            <person name="Murat C."/>
            <person name="Sun H."/>
            <person name="Tunlid A."/>
            <person name="Henrissat B."/>
            <person name="Grigoriev I.V."/>
            <person name="Hibbett D.S."/>
            <person name="Martin F."/>
            <person name="Nordberg H.P."/>
            <person name="Cantor M.N."/>
            <person name="Hua S.X."/>
        </authorList>
    </citation>
    <scope>NUCLEOTIDE SEQUENCE [LARGE SCALE GENOMIC DNA]</scope>
    <source>
        <strain evidence="2 3">LaAM-08-1</strain>
    </source>
</reference>
<dbReference type="AlphaFoldDB" id="A0A0C9XNM2"/>
<name>A0A0C9XNM2_9AGAR</name>
<keyword evidence="3" id="KW-1185">Reference proteome</keyword>